<dbReference type="EMBL" id="JAGFBS010000022">
    <property type="protein sequence ID" value="KAG6373461.1"/>
    <property type="molecule type" value="Genomic_DNA"/>
</dbReference>
<feature type="region of interest" description="Disordered" evidence="1">
    <location>
        <begin position="296"/>
        <end position="315"/>
    </location>
</feature>
<feature type="compositionally biased region" description="Polar residues" evidence="1">
    <location>
        <begin position="553"/>
        <end position="564"/>
    </location>
</feature>
<keyword evidence="3" id="KW-1185">Reference proteome</keyword>
<protein>
    <submittedName>
        <fullName evidence="2">Uncharacterized protein</fullName>
    </submittedName>
</protein>
<feature type="compositionally biased region" description="Polar residues" evidence="1">
    <location>
        <begin position="647"/>
        <end position="656"/>
    </location>
</feature>
<feature type="region of interest" description="Disordered" evidence="1">
    <location>
        <begin position="615"/>
        <end position="692"/>
    </location>
</feature>
<feature type="region of interest" description="Disordered" evidence="1">
    <location>
        <begin position="68"/>
        <end position="152"/>
    </location>
</feature>
<evidence type="ECO:0000256" key="1">
    <source>
        <dbReference type="SAM" id="MobiDB-lite"/>
    </source>
</evidence>
<feature type="compositionally biased region" description="Low complexity" evidence="1">
    <location>
        <begin position="511"/>
        <end position="524"/>
    </location>
</feature>
<dbReference type="OrthoDB" id="3264780at2759"/>
<gene>
    <name evidence="2" type="ORF">JVT61DRAFT_6614</name>
</gene>
<evidence type="ECO:0000313" key="2">
    <source>
        <dbReference type="EMBL" id="KAG6373461.1"/>
    </source>
</evidence>
<feature type="region of interest" description="Disordered" evidence="1">
    <location>
        <begin position="373"/>
        <end position="393"/>
    </location>
</feature>
<feature type="compositionally biased region" description="Pro residues" evidence="1">
    <location>
        <begin position="138"/>
        <end position="152"/>
    </location>
</feature>
<dbReference type="AlphaFoldDB" id="A0A8I3A810"/>
<feature type="compositionally biased region" description="Basic and acidic residues" evidence="1">
    <location>
        <begin position="618"/>
        <end position="642"/>
    </location>
</feature>
<reference evidence="2" key="1">
    <citation type="submission" date="2021-03" db="EMBL/GenBank/DDBJ databases">
        <title>Evolutionary innovations through gain and loss of genes in the ectomycorrhizal Boletales.</title>
        <authorList>
            <person name="Wu G."/>
            <person name="Miyauchi S."/>
            <person name="Morin E."/>
            <person name="Yang Z.-L."/>
            <person name="Xu J."/>
            <person name="Martin F.M."/>
        </authorList>
    </citation>
    <scope>NUCLEOTIDE SEQUENCE</scope>
    <source>
        <strain evidence="2">BR01</strain>
    </source>
</reference>
<feature type="compositionally biased region" description="Low complexity" evidence="1">
    <location>
        <begin position="669"/>
        <end position="692"/>
    </location>
</feature>
<accession>A0A8I3A810</accession>
<feature type="region of interest" description="Disordered" evidence="1">
    <location>
        <begin position="553"/>
        <end position="592"/>
    </location>
</feature>
<evidence type="ECO:0000313" key="3">
    <source>
        <dbReference type="Proteomes" id="UP000683000"/>
    </source>
</evidence>
<comment type="caution">
    <text evidence="2">The sequence shown here is derived from an EMBL/GenBank/DDBJ whole genome shotgun (WGS) entry which is preliminary data.</text>
</comment>
<feature type="compositionally biased region" description="Low complexity" evidence="1">
    <location>
        <begin position="384"/>
        <end position="393"/>
    </location>
</feature>
<proteinExistence type="predicted"/>
<name>A0A8I3A810_9AGAM</name>
<sequence length="741" mass="78823">MNQSSLYADEDQDSLFGSPPPSPVRGRSPSQETLVAGGEIGPIIAVPSTEVGRKNVGTIALPGSHMSCAELPADLPASSLSLPRPSSNRDSSNVVTSRSSTRSVPSRASSVASTIPPASASTRKRRTPKSKSVTPVSTAPPIPLPGPNEPTPPNFLRSQSSLLGLAGLVGCVKPAQLYTHPQPTPVQQSRSHSPIRGSTPTHPIVLDDDHAPHIGKRSCSQLQMPQTLDQLDPDTLRSNIMNSLVKEKNILPVLESLIKLLGGEPHLPPPNPLPQPFARPYGHRIFNIQSSPFIPPRSASGVSTTTSAIPPPKRRKLKHVPAGAVDWDIPFPFAPGEGPEAYRDTWARDRTKQLATQLLKLVKNAAKRAAIKTARNGGKVSTGQARAQSSRSASVETQIGEINSAQHSTSHCTGKEASVRESPLNTMIEQAGISVDNLVHYLGSLETPSTTGSSDLSSKDGMSVDSEGTVEDGLVASYDYSAFEEWLSQLQQFVPLEPNAPIPESDWDTRPSVSLSSSASSPAPDIQVSAPHTMGDEAIDPALLAISQQSVSAPQYHSSNSPMSARTLGDIPPALDISTTPPALAHSPRTSLSSFAEPLTPLSEAFVDVPTSTITHQDSVRDPLPHQPVERNHSSRPADHVEAMVLSSPTESSEPSRVTAAQKGKARATRSTASATPLTSSRSTPSSVSTSKAALDKQAILERARECQRQLVAEIERAKMELWETTLENAVLVHFTRDGIL</sequence>
<feature type="compositionally biased region" description="Low complexity" evidence="1">
    <location>
        <begin position="71"/>
        <end position="113"/>
    </location>
</feature>
<feature type="region of interest" description="Disordered" evidence="1">
    <location>
        <begin position="497"/>
        <end position="531"/>
    </location>
</feature>
<feature type="compositionally biased region" description="Polar residues" evidence="1">
    <location>
        <begin position="446"/>
        <end position="456"/>
    </location>
</feature>
<feature type="region of interest" description="Disordered" evidence="1">
    <location>
        <begin position="446"/>
        <end position="467"/>
    </location>
</feature>
<dbReference type="Proteomes" id="UP000683000">
    <property type="component" value="Unassembled WGS sequence"/>
</dbReference>
<feature type="region of interest" description="Disordered" evidence="1">
    <location>
        <begin position="1"/>
        <end position="32"/>
    </location>
</feature>
<organism evidence="2 3">
    <name type="scientific">Boletus reticuloceps</name>
    <dbReference type="NCBI Taxonomy" id="495285"/>
    <lineage>
        <taxon>Eukaryota</taxon>
        <taxon>Fungi</taxon>
        <taxon>Dikarya</taxon>
        <taxon>Basidiomycota</taxon>
        <taxon>Agaricomycotina</taxon>
        <taxon>Agaricomycetes</taxon>
        <taxon>Agaricomycetidae</taxon>
        <taxon>Boletales</taxon>
        <taxon>Boletineae</taxon>
        <taxon>Boletaceae</taxon>
        <taxon>Boletoideae</taxon>
        <taxon>Boletus</taxon>
    </lineage>
</organism>